<dbReference type="InterPro" id="IPR029032">
    <property type="entry name" value="AhpD-like"/>
</dbReference>
<sequence length="189" mass="20440">MTDFTLHTVDSAPQTAQATLKGAQGSLGFIPNLFATMAEAPSLLNAYAQLGELLNKTSFSPTEQQIVLMTNNRLNGCDYCMAAHTTISQATGVPADVIESLRTNTPIAEAKLEALRTFARVVNETRGWPTQDNLDAFFAAGYGQQQVLEVVLGTAFKVLSNYTNHIASTPLDTAFQPNAWSRDEVRQAA</sequence>
<dbReference type="PANTHER" id="PTHR35446:SF3">
    <property type="entry name" value="CMD DOMAIN-CONTAINING PROTEIN"/>
    <property type="match status" value="1"/>
</dbReference>
<comment type="caution">
    <text evidence="2">The sequence shown here is derived from an EMBL/GenBank/DDBJ whole genome shotgun (WGS) entry which is preliminary data.</text>
</comment>
<name>A0ABQ5VCF1_9PROT</name>
<dbReference type="SUPFAM" id="SSF69118">
    <property type="entry name" value="AhpD-like"/>
    <property type="match status" value="1"/>
</dbReference>
<dbReference type="Pfam" id="PF02627">
    <property type="entry name" value="CMD"/>
    <property type="match status" value="1"/>
</dbReference>
<dbReference type="Proteomes" id="UP001161391">
    <property type="component" value="Unassembled WGS sequence"/>
</dbReference>
<accession>A0ABQ5VCF1</accession>
<dbReference type="RefSeq" id="WP_284391305.1">
    <property type="nucleotide sequence ID" value="NZ_BSNK01000002.1"/>
</dbReference>
<protein>
    <recommendedName>
        <fullName evidence="1">Carboxymuconolactone decarboxylase-like domain-containing protein</fullName>
    </recommendedName>
</protein>
<evidence type="ECO:0000313" key="2">
    <source>
        <dbReference type="EMBL" id="GLQ24647.1"/>
    </source>
</evidence>
<reference evidence="2" key="2">
    <citation type="submission" date="2023-01" db="EMBL/GenBank/DDBJ databases">
        <title>Draft genome sequence of Algimonas ampicilliniresistens strain NBRC 108219.</title>
        <authorList>
            <person name="Sun Q."/>
            <person name="Mori K."/>
        </authorList>
    </citation>
    <scope>NUCLEOTIDE SEQUENCE</scope>
    <source>
        <strain evidence="2">NBRC 108219</strain>
    </source>
</reference>
<gene>
    <name evidence="2" type="ORF">GCM10007853_25210</name>
</gene>
<dbReference type="PANTHER" id="PTHR35446">
    <property type="entry name" value="SI:CH211-175M2.5"/>
    <property type="match status" value="1"/>
</dbReference>
<reference evidence="2" key="1">
    <citation type="journal article" date="2014" name="Int. J. Syst. Evol. Microbiol.">
        <title>Complete genome of a new Firmicutes species belonging to the dominant human colonic microbiota ('Ruminococcus bicirculans') reveals two chromosomes and a selective capacity to utilize plant glucans.</title>
        <authorList>
            <consortium name="NISC Comparative Sequencing Program"/>
            <person name="Wegmann U."/>
            <person name="Louis P."/>
            <person name="Goesmann A."/>
            <person name="Henrissat B."/>
            <person name="Duncan S.H."/>
            <person name="Flint H.J."/>
        </authorList>
    </citation>
    <scope>NUCLEOTIDE SEQUENCE</scope>
    <source>
        <strain evidence="2">NBRC 108219</strain>
    </source>
</reference>
<proteinExistence type="predicted"/>
<feature type="domain" description="Carboxymuconolactone decarboxylase-like" evidence="1">
    <location>
        <begin position="41"/>
        <end position="104"/>
    </location>
</feature>
<dbReference type="Gene3D" id="1.20.1290.10">
    <property type="entry name" value="AhpD-like"/>
    <property type="match status" value="1"/>
</dbReference>
<dbReference type="InterPro" id="IPR003779">
    <property type="entry name" value="CMD-like"/>
</dbReference>
<evidence type="ECO:0000259" key="1">
    <source>
        <dbReference type="Pfam" id="PF02627"/>
    </source>
</evidence>
<organism evidence="2 3">
    <name type="scientific">Algimonas ampicilliniresistens</name>
    <dbReference type="NCBI Taxonomy" id="1298735"/>
    <lineage>
        <taxon>Bacteria</taxon>
        <taxon>Pseudomonadati</taxon>
        <taxon>Pseudomonadota</taxon>
        <taxon>Alphaproteobacteria</taxon>
        <taxon>Maricaulales</taxon>
        <taxon>Robiginitomaculaceae</taxon>
        <taxon>Algimonas</taxon>
    </lineage>
</organism>
<keyword evidence="3" id="KW-1185">Reference proteome</keyword>
<evidence type="ECO:0000313" key="3">
    <source>
        <dbReference type="Proteomes" id="UP001161391"/>
    </source>
</evidence>
<dbReference type="EMBL" id="BSNK01000002">
    <property type="protein sequence ID" value="GLQ24647.1"/>
    <property type="molecule type" value="Genomic_DNA"/>
</dbReference>